<proteinExistence type="predicted"/>
<organism evidence="2 3">
    <name type="scientific">Dendrosporobacter quercicolus</name>
    <dbReference type="NCBI Taxonomy" id="146817"/>
    <lineage>
        <taxon>Bacteria</taxon>
        <taxon>Bacillati</taxon>
        <taxon>Bacillota</taxon>
        <taxon>Negativicutes</taxon>
        <taxon>Selenomonadales</taxon>
        <taxon>Sporomusaceae</taxon>
        <taxon>Dendrosporobacter</taxon>
    </lineage>
</organism>
<keyword evidence="3" id="KW-1185">Reference proteome</keyword>
<feature type="signal peptide" evidence="1">
    <location>
        <begin position="1"/>
        <end position="22"/>
    </location>
</feature>
<sequence>MKVFCLRMVLVLSLIFVSAAGAAGSAEIPREIPPGDLKIEQWAGQAFTFLALTADKQAGGYEIFTADRAAQGFQGDRSARIPYSEYVGKQVTVTETVPFAVGYNQQEYMVNMTVNDTGEKLTGRTMRGQLEGLVLTADLNSARQQFLGKTVYSKSRELSGLQDTGGDSMRMPVAVTIGSPMSVVDVYAGNQSQEPILLVVLVNGRKAVLPIAYSWTNRPVESWTQTPPWQEALFMEDPRISLGGSADLWNEIQAGNIKEGMTKEQVRLSWGKPFQTEANDSTWYYGSKKLNFRGNLLDSIETFANDSAALSVH</sequence>
<accession>A0A1G9SG91</accession>
<dbReference type="EMBL" id="FNHB01000004">
    <property type="protein sequence ID" value="SDM34516.1"/>
    <property type="molecule type" value="Genomic_DNA"/>
</dbReference>
<evidence type="ECO:0000256" key="1">
    <source>
        <dbReference type="SAM" id="SignalP"/>
    </source>
</evidence>
<dbReference type="AlphaFoldDB" id="A0A1G9SG91"/>
<feature type="chain" id="PRO_5011684361" evidence="1">
    <location>
        <begin position="23"/>
        <end position="313"/>
    </location>
</feature>
<reference evidence="2 3" key="1">
    <citation type="submission" date="2016-10" db="EMBL/GenBank/DDBJ databases">
        <authorList>
            <person name="de Groot N.N."/>
        </authorList>
    </citation>
    <scope>NUCLEOTIDE SEQUENCE [LARGE SCALE GENOMIC DNA]</scope>
    <source>
        <strain evidence="2 3">DSM 1736</strain>
    </source>
</reference>
<evidence type="ECO:0000313" key="2">
    <source>
        <dbReference type="EMBL" id="SDM34516.1"/>
    </source>
</evidence>
<protein>
    <submittedName>
        <fullName evidence="2">Uncharacterized protein</fullName>
    </submittedName>
</protein>
<dbReference type="Proteomes" id="UP000214880">
    <property type="component" value="Unassembled WGS sequence"/>
</dbReference>
<keyword evidence="1" id="KW-0732">Signal</keyword>
<dbReference type="RefSeq" id="WP_092071942.1">
    <property type="nucleotide sequence ID" value="NZ_FNHB01000004.1"/>
</dbReference>
<evidence type="ECO:0000313" key="3">
    <source>
        <dbReference type="Proteomes" id="UP000214880"/>
    </source>
</evidence>
<dbReference type="OrthoDB" id="1684530at2"/>
<name>A0A1G9SG91_9FIRM</name>
<gene>
    <name evidence="2" type="ORF">SAMN04488502_1043</name>
</gene>